<dbReference type="InterPro" id="IPR036047">
    <property type="entry name" value="F-box-like_dom_sf"/>
</dbReference>
<dbReference type="Proteomes" id="UP000646827">
    <property type="component" value="Unassembled WGS sequence"/>
</dbReference>
<dbReference type="PANTHER" id="PTHR38926">
    <property type="entry name" value="F-BOX DOMAIN CONTAINING PROTEIN, EXPRESSED"/>
    <property type="match status" value="1"/>
</dbReference>
<dbReference type="PANTHER" id="PTHR38926:SF5">
    <property type="entry name" value="F-BOX AND LEUCINE-RICH REPEAT PROTEIN 6"/>
    <property type="match status" value="1"/>
</dbReference>
<evidence type="ECO:0000259" key="1">
    <source>
        <dbReference type="PROSITE" id="PS50181"/>
    </source>
</evidence>
<dbReference type="InterPro" id="IPR032675">
    <property type="entry name" value="LRR_dom_sf"/>
</dbReference>
<dbReference type="Gene3D" id="1.20.1280.50">
    <property type="match status" value="1"/>
</dbReference>
<protein>
    <recommendedName>
        <fullName evidence="1">F-box domain-containing protein</fullName>
    </recommendedName>
</protein>
<dbReference type="PROSITE" id="PS50181">
    <property type="entry name" value="FBOX"/>
    <property type="match status" value="1"/>
</dbReference>
<gene>
    <name evidence="2" type="ORF">INT45_000774</name>
</gene>
<dbReference type="SUPFAM" id="SSF52047">
    <property type="entry name" value="RNI-like"/>
    <property type="match status" value="1"/>
</dbReference>
<reference evidence="2 3" key="1">
    <citation type="submission" date="2020-12" db="EMBL/GenBank/DDBJ databases">
        <title>Metabolic potential, ecology and presence of endohyphal bacteria is reflected in genomic diversity of Mucoromycotina.</title>
        <authorList>
            <person name="Muszewska A."/>
            <person name="Okrasinska A."/>
            <person name="Steczkiewicz K."/>
            <person name="Drgas O."/>
            <person name="Orlowska M."/>
            <person name="Perlinska-Lenart U."/>
            <person name="Aleksandrzak-Piekarczyk T."/>
            <person name="Szatraj K."/>
            <person name="Zielenkiewicz U."/>
            <person name="Pilsyk S."/>
            <person name="Malc E."/>
            <person name="Mieczkowski P."/>
            <person name="Kruszewska J.S."/>
            <person name="Biernat P."/>
            <person name="Pawlowska J."/>
        </authorList>
    </citation>
    <scope>NUCLEOTIDE SEQUENCE [LARGE SCALE GENOMIC DNA]</scope>
    <source>
        <strain evidence="2 3">CBS 142.35</strain>
    </source>
</reference>
<sequence>MIDNYIVGIPSLPIEIQEVILKSLTFQQRLESSMTCKAWRFMILNWPGMWRNLSTDDEHTIVPDLVPYKPYIASHFVKRVHIVDYYNGDPWHAVEDFLLNELKCDAIQDIEVRTEALSMTNISRLLSNCSNTLTSICFTPPRGEIQFERFPTDVTPDLFLHHCPNLVNFTFVYAVSPKAAEKSIKKMTRLQNHNLTSLTLSMDQSNFDPEPYFKLAPNLKRLALLFPDLSRQTNATTFMSMLHQHCPQLISLALSGNNHYLGDLDISELHERRQIGNVQQQPLPLVVNSNNNTPKQKDTSNSNLMDILLHDSLSMYRLAPSLITHIIGQDHIQSTIASLDLAGDAFVKPEVIDYLTSRGGFPSVTHLTLRYESTDSFTRLPEFIGSPTLFPNLRYFHIRESLYNANDYILLALTNMVHLEELKLENCFNFTSKGLGQFLNQMSYLQPNRSLCKLTIGKNLPAFDTTLLLNVIAGKEEEYNDTTITTTTIGTTSISSSTACQQQQQKVLLEELTLDQPDKIKLDNVQEFLEIMRKNGKTMNKLHFTLNCFFDASPDFLETDQGKLFLNNLDHVAKKEWTFEIKQKTIQEAL</sequence>
<comment type="caution">
    <text evidence="2">The sequence shown here is derived from an EMBL/GenBank/DDBJ whole genome shotgun (WGS) entry which is preliminary data.</text>
</comment>
<dbReference type="SUPFAM" id="SSF81383">
    <property type="entry name" value="F-box domain"/>
    <property type="match status" value="1"/>
</dbReference>
<dbReference type="OrthoDB" id="2281752at2759"/>
<dbReference type="AlphaFoldDB" id="A0A8H7RXY0"/>
<dbReference type="Gene3D" id="3.80.10.10">
    <property type="entry name" value="Ribonuclease Inhibitor"/>
    <property type="match status" value="2"/>
</dbReference>
<feature type="domain" description="F-box" evidence="1">
    <location>
        <begin position="6"/>
        <end position="53"/>
    </location>
</feature>
<proteinExistence type="predicted"/>
<evidence type="ECO:0000313" key="2">
    <source>
        <dbReference type="EMBL" id="KAG2218232.1"/>
    </source>
</evidence>
<evidence type="ECO:0000313" key="3">
    <source>
        <dbReference type="Proteomes" id="UP000646827"/>
    </source>
</evidence>
<dbReference type="Pfam" id="PF00646">
    <property type="entry name" value="F-box"/>
    <property type="match status" value="1"/>
</dbReference>
<name>A0A8H7RXY0_9FUNG</name>
<organism evidence="2 3">
    <name type="scientific">Circinella minor</name>
    <dbReference type="NCBI Taxonomy" id="1195481"/>
    <lineage>
        <taxon>Eukaryota</taxon>
        <taxon>Fungi</taxon>
        <taxon>Fungi incertae sedis</taxon>
        <taxon>Mucoromycota</taxon>
        <taxon>Mucoromycotina</taxon>
        <taxon>Mucoromycetes</taxon>
        <taxon>Mucorales</taxon>
        <taxon>Lichtheimiaceae</taxon>
        <taxon>Circinella</taxon>
    </lineage>
</organism>
<dbReference type="InterPro" id="IPR001810">
    <property type="entry name" value="F-box_dom"/>
</dbReference>
<dbReference type="EMBL" id="JAEPRB010000244">
    <property type="protein sequence ID" value="KAG2218232.1"/>
    <property type="molecule type" value="Genomic_DNA"/>
</dbReference>
<accession>A0A8H7RXY0</accession>
<keyword evidence="3" id="KW-1185">Reference proteome</keyword>